<feature type="region of interest" description="Disordered" evidence="1">
    <location>
        <begin position="60"/>
        <end position="134"/>
    </location>
</feature>
<reference evidence="3" key="1">
    <citation type="journal article" date="2014" name="Int. J. Syst. Evol. Microbiol.">
        <title>Complete genome sequence of Corynebacterium casei LMG S-19264T (=DSM 44701T), isolated from a smear-ripened cheese.</title>
        <authorList>
            <consortium name="US DOE Joint Genome Institute (JGI-PGF)"/>
            <person name="Walter F."/>
            <person name="Albersmeier A."/>
            <person name="Kalinowski J."/>
            <person name="Ruckert C."/>
        </authorList>
    </citation>
    <scope>NUCLEOTIDE SEQUENCE</scope>
    <source>
        <strain evidence="3">CGMCC 1.15360</strain>
    </source>
</reference>
<keyword evidence="2" id="KW-0812">Transmembrane</keyword>
<evidence type="ECO:0000313" key="3">
    <source>
        <dbReference type="EMBL" id="GGD81649.1"/>
    </source>
</evidence>
<accession>A0A916Z8Z1</accession>
<keyword evidence="4" id="KW-1185">Reference proteome</keyword>
<evidence type="ECO:0000256" key="1">
    <source>
        <dbReference type="SAM" id="MobiDB-lite"/>
    </source>
</evidence>
<dbReference type="Proteomes" id="UP000612349">
    <property type="component" value="Unassembled WGS sequence"/>
</dbReference>
<organism evidence="3 4">
    <name type="scientific">Croceicoccus mobilis</name>
    <dbReference type="NCBI Taxonomy" id="1703339"/>
    <lineage>
        <taxon>Bacteria</taxon>
        <taxon>Pseudomonadati</taxon>
        <taxon>Pseudomonadota</taxon>
        <taxon>Alphaproteobacteria</taxon>
        <taxon>Sphingomonadales</taxon>
        <taxon>Erythrobacteraceae</taxon>
        <taxon>Croceicoccus</taxon>
    </lineage>
</organism>
<evidence type="ECO:0000313" key="4">
    <source>
        <dbReference type="Proteomes" id="UP000612349"/>
    </source>
</evidence>
<gene>
    <name evidence="3" type="ORF">GCM10010990_34500</name>
</gene>
<sequence length="134" mass="13881">MGPTDHSLRYMAYCQPPAKPGQLLGLWLMIAVVVLSALPTQAQPRSRIVGSAFDPGSVSVLVKARDEHPAAKSEQRRKQDPDQASGPAVPVSSVTAALAVTTGPARDEIASGSAPPSAPRLTANPPRAPPSDKA</sequence>
<dbReference type="AlphaFoldDB" id="A0A916Z8Z1"/>
<proteinExistence type="predicted"/>
<reference evidence="3" key="2">
    <citation type="submission" date="2020-09" db="EMBL/GenBank/DDBJ databases">
        <authorList>
            <person name="Sun Q."/>
            <person name="Zhou Y."/>
        </authorList>
    </citation>
    <scope>NUCLEOTIDE SEQUENCE</scope>
    <source>
        <strain evidence="3">CGMCC 1.15360</strain>
    </source>
</reference>
<feature type="compositionally biased region" description="Basic and acidic residues" evidence="1">
    <location>
        <begin position="63"/>
        <end position="81"/>
    </location>
</feature>
<feature type="transmembrane region" description="Helical" evidence="2">
    <location>
        <begin position="20"/>
        <end position="38"/>
    </location>
</feature>
<protein>
    <submittedName>
        <fullName evidence="3">Uncharacterized protein</fullName>
    </submittedName>
</protein>
<dbReference type="EMBL" id="BMIP01000010">
    <property type="protein sequence ID" value="GGD81649.1"/>
    <property type="molecule type" value="Genomic_DNA"/>
</dbReference>
<comment type="caution">
    <text evidence="3">The sequence shown here is derived from an EMBL/GenBank/DDBJ whole genome shotgun (WGS) entry which is preliminary data.</text>
</comment>
<keyword evidence="2" id="KW-0472">Membrane</keyword>
<keyword evidence="2" id="KW-1133">Transmembrane helix</keyword>
<name>A0A916Z8Z1_9SPHN</name>
<evidence type="ECO:0000256" key="2">
    <source>
        <dbReference type="SAM" id="Phobius"/>
    </source>
</evidence>